<name>A0A401TQE5_CHIPU</name>
<accession>A0A401TQE5</accession>
<proteinExistence type="predicted"/>
<protein>
    <submittedName>
        <fullName evidence="1">Uncharacterized protein</fullName>
    </submittedName>
</protein>
<gene>
    <name evidence="1" type="ORF">chiPu_0029049</name>
</gene>
<sequence length="36" mass="3712">MAQYGLAEERQCPAIVTVPSSAGKPAGIEKGLLLGR</sequence>
<dbReference type="Proteomes" id="UP000287033">
    <property type="component" value="Unassembled WGS sequence"/>
</dbReference>
<reference evidence="1 2" key="1">
    <citation type="journal article" date="2018" name="Nat. Ecol. Evol.">
        <title>Shark genomes provide insights into elasmobranch evolution and the origin of vertebrates.</title>
        <authorList>
            <person name="Hara Y"/>
            <person name="Yamaguchi K"/>
            <person name="Onimaru K"/>
            <person name="Kadota M"/>
            <person name="Koyanagi M"/>
            <person name="Keeley SD"/>
            <person name="Tatsumi K"/>
            <person name="Tanaka K"/>
            <person name="Motone F"/>
            <person name="Kageyama Y"/>
            <person name="Nozu R"/>
            <person name="Adachi N"/>
            <person name="Nishimura O"/>
            <person name="Nakagawa R"/>
            <person name="Tanegashima C"/>
            <person name="Kiyatake I"/>
            <person name="Matsumoto R"/>
            <person name="Murakumo K"/>
            <person name="Nishida K"/>
            <person name="Terakita A"/>
            <person name="Kuratani S"/>
            <person name="Sato K"/>
            <person name="Hyodo S Kuraku.S."/>
        </authorList>
    </citation>
    <scope>NUCLEOTIDE SEQUENCE [LARGE SCALE GENOMIC DNA]</scope>
</reference>
<comment type="caution">
    <text evidence="1">The sequence shown here is derived from an EMBL/GenBank/DDBJ whole genome shotgun (WGS) entry which is preliminary data.</text>
</comment>
<evidence type="ECO:0000313" key="1">
    <source>
        <dbReference type="EMBL" id="GCC44891.1"/>
    </source>
</evidence>
<organism evidence="1 2">
    <name type="scientific">Chiloscyllium punctatum</name>
    <name type="common">Brownbanded bambooshark</name>
    <name type="synonym">Hemiscyllium punctatum</name>
    <dbReference type="NCBI Taxonomy" id="137246"/>
    <lineage>
        <taxon>Eukaryota</taxon>
        <taxon>Metazoa</taxon>
        <taxon>Chordata</taxon>
        <taxon>Craniata</taxon>
        <taxon>Vertebrata</taxon>
        <taxon>Chondrichthyes</taxon>
        <taxon>Elasmobranchii</taxon>
        <taxon>Galeomorphii</taxon>
        <taxon>Galeoidea</taxon>
        <taxon>Orectolobiformes</taxon>
        <taxon>Hemiscylliidae</taxon>
        <taxon>Chiloscyllium</taxon>
    </lineage>
</organism>
<feature type="non-terminal residue" evidence="1">
    <location>
        <position position="36"/>
    </location>
</feature>
<dbReference type="AlphaFoldDB" id="A0A401TQE5"/>
<evidence type="ECO:0000313" key="2">
    <source>
        <dbReference type="Proteomes" id="UP000287033"/>
    </source>
</evidence>
<keyword evidence="2" id="KW-1185">Reference proteome</keyword>
<dbReference type="EMBL" id="BEZZ01146961">
    <property type="protein sequence ID" value="GCC44891.1"/>
    <property type="molecule type" value="Genomic_DNA"/>
</dbReference>